<dbReference type="InterPro" id="IPR036390">
    <property type="entry name" value="WH_DNA-bd_sf"/>
</dbReference>
<keyword evidence="3" id="KW-0805">Transcription regulation</keyword>
<evidence type="ECO:0000313" key="7">
    <source>
        <dbReference type="EMBL" id="OBQ55223.1"/>
    </source>
</evidence>
<dbReference type="PATRIC" id="fig|1560234.3.peg.2847"/>
<dbReference type="InterPro" id="IPR015424">
    <property type="entry name" value="PyrdxlP-dep_Trfase"/>
</dbReference>
<evidence type="ECO:0000256" key="2">
    <source>
        <dbReference type="ARBA" id="ARBA00022898"/>
    </source>
</evidence>
<evidence type="ECO:0000256" key="3">
    <source>
        <dbReference type="ARBA" id="ARBA00023015"/>
    </source>
</evidence>
<dbReference type="Pfam" id="PF00155">
    <property type="entry name" value="Aminotran_1_2"/>
    <property type="match status" value="1"/>
</dbReference>
<reference evidence="7 8" key="1">
    <citation type="submission" date="2015-01" db="EMBL/GenBank/DDBJ databases">
        <title>Desulfovibrio sp. JC271 draft genome sequence.</title>
        <authorList>
            <person name="Shivani Y."/>
            <person name="Subhash Y."/>
            <person name="Sasikala C."/>
            <person name="Ramana C.V."/>
        </authorList>
    </citation>
    <scope>NUCLEOTIDE SEQUENCE [LARGE SCALE GENOMIC DNA]</scope>
    <source>
        <strain evidence="7 8">JC271</strain>
    </source>
</reference>
<dbReference type="Pfam" id="PF00392">
    <property type="entry name" value="GntR"/>
    <property type="match status" value="1"/>
</dbReference>
<evidence type="ECO:0000256" key="1">
    <source>
        <dbReference type="ARBA" id="ARBA00005384"/>
    </source>
</evidence>
<dbReference type="InterPro" id="IPR036388">
    <property type="entry name" value="WH-like_DNA-bd_sf"/>
</dbReference>
<accession>A0A1B7XI86</accession>
<dbReference type="PROSITE" id="PS50949">
    <property type="entry name" value="HTH_GNTR"/>
    <property type="match status" value="1"/>
</dbReference>
<dbReference type="GO" id="GO:0003677">
    <property type="term" value="F:DNA binding"/>
    <property type="evidence" value="ECO:0007669"/>
    <property type="project" value="UniProtKB-KW"/>
</dbReference>
<evidence type="ECO:0000256" key="4">
    <source>
        <dbReference type="ARBA" id="ARBA00023125"/>
    </source>
</evidence>
<keyword evidence="4" id="KW-0238">DNA-binding</keyword>
<gene>
    <name evidence="7" type="ORF">SP90_04480</name>
</gene>
<dbReference type="GO" id="GO:0030170">
    <property type="term" value="F:pyridoxal phosphate binding"/>
    <property type="evidence" value="ECO:0007669"/>
    <property type="project" value="InterPro"/>
</dbReference>
<evidence type="ECO:0000313" key="8">
    <source>
        <dbReference type="Proteomes" id="UP000091979"/>
    </source>
</evidence>
<sequence>MQAVSKDFKYQNLEHYLRDMIDSGRFAVGEKLPSLREISQKMHVSLATVTHAYMELEKKGIIEARPRSGYYVRQKTAPLPIPESPEHDVQMGKLSRIQLIQTVLGIVGEKDMLPFGCICADSSLLPHKAMARIMNSVLRTYGQDVMGYESIQGNSLLRKQIGWRMQEHGCRVTGNDVLVTFGAMEALYLALRSTTRPGDSVVIQSPTYFCFLQLLENLGLRAIEVASSPTHGVSPRDLDRAFSSFNIAACILAPNFNNPDGAVIPDEAKQAIVELCDSHNIPLIEDDVSGDLYCDMEARPRPLKSYDTTGNVIHCSSFSKTISAGFRVGYMLPGKKLDKALEIKATTNVSCTTPLQLAVGTYLEEGMYDRHLRKLRTAIQNQRAVMQQFLPEYFPEGTRATQPKGGGVLWVELPKKVDGTKLFFDAKKHNISIAPGAIFSTSESFTNFVRLSCVGFWNEEMQAGLKTIGNLAQQQIDQSS</sequence>
<dbReference type="RefSeq" id="WP_066853023.1">
    <property type="nucleotide sequence ID" value="NZ_JXMS01000005.1"/>
</dbReference>
<dbReference type="Gene3D" id="3.90.1150.10">
    <property type="entry name" value="Aspartate Aminotransferase, domain 1"/>
    <property type="match status" value="1"/>
</dbReference>
<protein>
    <submittedName>
        <fullName evidence="7">GntR family transcriptional regulator</fullName>
    </submittedName>
</protein>
<proteinExistence type="inferred from homology"/>
<dbReference type="Proteomes" id="UP000091979">
    <property type="component" value="Unassembled WGS sequence"/>
</dbReference>
<dbReference type="PANTHER" id="PTHR46577:SF2">
    <property type="entry name" value="TRANSCRIPTIONAL REGULATORY PROTEIN"/>
    <property type="match status" value="1"/>
</dbReference>
<dbReference type="InterPro" id="IPR051446">
    <property type="entry name" value="HTH_trans_reg/aminotransferase"/>
</dbReference>
<dbReference type="SMART" id="SM00345">
    <property type="entry name" value="HTH_GNTR"/>
    <property type="match status" value="1"/>
</dbReference>
<comment type="caution">
    <text evidence="7">The sequence shown here is derived from an EMBL/GenBank/DDBJ whole genome shotgun (WGS) entry which is preliminary data.</text>
</comment>
<dbReference type="Gene3D" id="3.40.640.10">
    <property type="entry name" value="Type I PLP-dependent aspartate aminotransferase-like (Major domain)"/>
    <property type="match status" value="1"/>
</dbReference>
<dbReference type="CDD" id="cd07377">
    <property type="entry name" value="WHTH_GntR"/>
    <property type="match status" value="1"/>
</dbReference>
<dbReference type="AlphaFoldDB" id="A0A1B7XI86"/>
<name>A0A1B7XI86_9BACT</name>
<dbReference type="SUPFAM" id="SSF46785">
    <property type="entry name" value="Winged helix' DNA-binding domain"/>
    <property type="match status" value="1"/>
</dbReference>
<dbReference type="PANTHER" id="PTHR46577">
    <property type="entry name" value="HTH-TYPE TRANSCRIPTIONAL REGULATORY PROTEIN GABR"/>
    <property type="match status" value="1"/>
</dbReference>
<dbReference type="GO" id="GO:0003700">
    <property type="term" value="F:DNA-binding transcription factor activity"/>
    <property type="evidence" value="ECO:0007669"/>
    <property type="project" value="InterPro"/>
</dbReference>
<dbReference type="Gene3D" id="1.10.10.10">
    <property type="entry name" value="Winged helix-like DNA-binding domain superfamily/Winged helix DNA-binding domain"/>
    <property type="match status" value="1"/>
</dbReference>
<dbReference type="InterPro" id="IPR004839">
    <property type="entry name" value="Aminotransferase_I/II_large"/>
</dbReference>
<feature type="domain" description="HTH gntR-type" evidence="6">
    <location>
        <begin position="7"/>
        <end position="75"/>
    </location>
</feature>
<comment type="similarity">
    <text evidence="1">In the C-terminal section; belongs to the class-I pyridoxal-phosphate-dependent aminotransferase family.</text>
</comment>
<dbReference type="CDD" id="cd00609">
    <property type="entry name" value="AAT_like"/>
    <property type="match status" value="1"/>
</dbReference>
<dbReference type="InterPro" id="IPR000524">
    <property type="entry name" value="Tscrpt_reg_HTH_GntR"/>
</dbReference>
<evidence type="ECO:0000256" key="5">
    <source>
        <dbReference type="ARBA" id="ARBA00023163"/>
    </source>
</evidence>
<dbReference type="EMBL" id="JXMS01000005">
    <property type="protein sequence ID" value="OBQ55223.1"/>
    <property type="molecule type" value="Genomic_DNA"/>
</dbReference>
<keyword evidence="8" id="KW-1185">Reference proteome</keyword>
<organism evidence="7 8">
    <name type="scientific">Halodesulfovibrio spirochaetisodalis</name>
    <dbReference type="NCBI Taxonomy" id="1560234"/>
    <lineage>
        <taxon>Bacteria</taxon>
        <taxon>Pseudomonadati</taxon>
        <taxon>Thermodesulfobacteriota</taxon>
        <taxon>Desulfovibrionia</taxon>
        <taxon>Desulfovibrionales</taxon>
        <taxon>Desulfovibrionaceae</taxon>
        <taxon>Halodesulfovibrio</taxon>
    </lineage>
</organism>
<evidence type="ECO:0000259" key="6">
    <source>
        <dbReference type="PROSITE" id="PS50949"/>
    </source>
</evidence>
<keyword evidence="5" id="KW-0804">Transcription</keyword>
<dbReference type="SUPFAM" id="SSF53383">
    <property type="entry name" value="PLP-dependent transferases"/>
    <property type="match status" value="1"/>
</dbReference>
<dbReference type="STRING" id="1560234.SP90_04480"/>
<dbReference type="InterPro" id="IPR015421">
    <property type="entry name" value="PyrdxlP-dep_Trfase_major"/>
</dbReference>
<dbReference type="OrthoDB" id="9804020at2"/>
<dbReference type="InterPro" id="IPR015422">
    <property type="entry name" value="PyrdxlP-dep_Trfase_small"/>
</dbReference>
<keyword evidence="2" id="KW-0663">Pyridoxal phosphate</keyword>